<evidence type="ECO:0000313" key="8">
    <source>
        <dbReference type="Proteomes" id="UP000308197"/>
    </source>
</evidence>
<dbReference type="NCBIfam" id="TIGR00756">
    <property type="entry name" value="PPR"/>
    <property type="match status" value="4"/>
</dbReference>
<feature type="region of interest" description="Disordered" evidence="6">
    <location>
        <begin position="1024"/>
        <end position="1055"/>
    </location>
</feature>
<dbReference type="PANTHER" id="PTHR47447:SF17">
    <property type="entry name" value="OS12G0638900 PROTEIN"/>
    <property type="match status" value="1"/>
</dbReference>
<protein>
    <recommendedName>
        <fullName evidence="9">Pentacotripeptide-repeat region of PRORP domain-containing protein</fullName>
    </recommendedName>
</protein>
<dbReference type="PROSITE" id="PS51375">
    <property type="entry name" value="PPR"/>
    <property type="match status" value="5"/>
</dbReference>
<dbReference type="Pfam" id="PF01535">
    <property type="entry name" value="PPR"/>
    <property type="match status" value="4"/>
</dbReference>
<feature type="repeat" description="PPR" evidence="5">
    <location>
        <begin position="730"/>
        <end position="760"/>
    </location>
</feature>
<comment type="function">
    <text evidence="3">Regulates mitochondrial small subunit maturation by controlling 15S rRNA 5'-end processing. Localizes to the 5' precursor of the 15S rRNA in a position that is subsequently occupied by mS47 in the mature yeast mtSSU. Uses structure and sequence-specific RNA recognition, binding to a single-stranded region of the precursor and specifically recognizing bases -6 to -1. The exchange of Ccm1 for mS47 is coupled to the irreversible removal of precursor rRNA that is accompanied by conformational changes of the mitoribosomal proteins uS5m and mS26. These conformational changes signal completion of 5'-end rRNA processing through protection of the mature 5'-end of the 15S rRNA and stabilization of mS47. The removal of the 5' precursor together with the dissociation of Ccm1 may be catalyzed by the 5'-3' exoribonuclease Pet127. Involved in the specific removal of group I introns in mitochondrial encoded transcripts.</text>
</comment>
<comment type="subunit">
    <text evidence="4">Binds to mitochondrial small subunit 15S rRNA.</text>
</comment>
<feature type="repeat" description="PPR" evidence="5">
    <location>
        <begin position="772"/>
        <end position="806"/>
    </location>
</feature>
<dbReference type="Pfam" id="PF12854">
    <property type="entry name" value="PPR_1"/>
    <property type="match status" value="1"/>
</dbReference>
<dbReference type="Gene3D" id="1.25.40.10">
    <property type="entry name" value="Tetratricopeptide repeat domain"/>
    <property type="match status" value="4"/>
</dbReference>
<dbReference type="InterPro" id="IPR002885">
    <property type="entry name" value="PPR_rpt"/>
</dbReference>
<dbReference type="PANTHER" id="PTHR47447">
    <property type="entry name" value="OS03G0856100 PROTEIN"/>
    <property type="match status" value="1"/>
</dbReference>
<evidence type="ECO:0000256" key="4">
    <source>
        <dbReference type="ARBA" id="ARBA00044511"/>
    </source>
</evidence>
<dbReference type="Proteomes" id="UP000308197">
    <property type="component" value="Unassembled WGS sequence"/>
</dbReference>
<keyword evidence="8" id="KW-1185">Reference proteome</keyword>
<dbReference type="InParanoid" id="A0A5C3P947"/>
<feature type="repeat" description="PPR" evidence="5">
    <location>
        <begin position="621"/>
        <end position="655"/>
    </location>
</feature>
<feature type="repeat" description="PPR" evidence="5">
    <location>
        <begin position="586"/>
        <end position="620"/>
    </location>
</feature>
<dbReference type="InterPro" id="IPR011990">
    <property type="entry name" value="TPR-like_helical_dom_sf"/>
</dbReference>
<dbReference type="EMBL" id="ML211253">
    <property type="protein sequence ID" value="TFK85437.1"/>
    <property type="molecule type" value="Genomic_DNA"/>
</dbReference>
<evidence type="ECO:0000256" key="6">
    <source>
        <dbReference type="SAM" id="MobiDB-lite"/>
    </source>
</evidence>
<evidence type="ECO:0000256" key="3">
    <source>
        <dbReference type="ARBA" id="ARBA00044493"/>
    </source>
</evidence>
<sequence length="1184" mass="132599">MLYARRSRHHVLTATRRTGYSPPLVSASAVMLEPLAASVLTSLFPSRPLAAQVFASNSSFGTAMRSVKQSLASDFFTPHPRSVEGKGKGKALPEDEYGACSSSLDSCRLRSWEAVVDATTAPMTRFTSSRPRARRSPGHKYIASGSRSHIPSLRTWIRQVDVAQRRHASSRTAAELSRHTTPPDEQHIWQKTFKDVAEGADAFSADDAWHAYQCLCDSYGEAPGPASTAVAFMANLTMSVASGHQGEVSPEFLRLWGTRIRNALHHIDPGIQDMPRNLIRVRWNNVLISALAMEGRLDDAIEAARTMFKLTDPMHKAQQRANVVQVFTVIAHAMRQYSGSSAVFDYLVQEAELLSGYFNRPHTAWRNPALMRAATLFRSTSLDILACLEDPVQSLRSHLSLWSKKQLSFAGTLLILAMTGAERAKDAHAVLRLMQKESVPLQDGTLFLVIRDLVREDLFDEASALFAPLPSPTESQFAPYHSTGLYLRSHQGDVAAAEAHYDKLRRRKLAYSNDKNSIMHAYAKAGNPGRVLELFNEFFPSTATRKQDRPNIIHYTTVIYAHAQVGDLDGVNLWLGKLSDAGFRPDLHVYSIVLESFASRGDVTSMSTLLDQMRDSGVAMTAVICTTIISVLASRGDPMSAEQLYKRAVQDGVVPDRAMVTAIMNAHAEAGSWDGVIRAWDYLCTPGRAGAAITIEVVNTLMKAYVLVGAPFRTIAHIFRQLPRKNLRPDSRTFVLLIQSACDSGFMDIAEELFEEMDRLVREEKQTSLQADVYVLTVLMSGYLRQGRRLRAKAMLDEMKSRGIEPNAVTYAAILKAYGEQKSENGRMVAQEFLNSLMESGTDDTWLQLIGGRRLTIETVYRPLLNAFVQHEEPEKVEQLYQDMLRSGGSPTLGTLTMLLDVHRRTGNIAAVQAIWPEIYRLGLEFTRQNTLLSPDAAQTPNLRAYGSLMCVPFSILIDALSAAGKHTEIAQTWKTLKDQGLQFDSHNWNHLVAALVRAGEPQRAFDIVENVILRYQRQSRRHLERERDMHPMSPLTLDLPPPEEGDLPPPRPEAPLHAAERRKAVAERWTRRLHNWESLDDRAAEDFAHPLHLLHTMSPLWNTWRPHGATLVLLGRVLTHLRSGRLVQAVQPESDMEFEQMAVDAEEIRRRTQAAGLVLGEIYERFPQTVQLVREYELMRRTS</sequence>
<gene>
    <name evidence="7" type="ORF">K466DRAFT_525840</name>
</gene>
<evidence type="ECO:0008006" key="9">
    <source>
        <dbReference type="Google" id="ProtNLM"/>
    </source>
</evidence>
<dbReference type="STRING" id="1314778.A0A5C3P947"/>
<evidence type="ECO:0000313" key="7">
    <source>
        <dbReference type="EMBL" id="TFK85437.1"/>
    </source>
</evidence>
<proteinExistence type="inferred from homology"/>
<evidence type="ECO:0000256" key="2">
    <source>
        <dbReference type="ARBA" id="ARBA00022737"/>
    </source>
</evidence>
<evidence type="ECO:0000256" key="1">
    <source>
        <dbReference type="ARBA" id="ARBA00006192"/>
    </source>
</evidence>
<dbReference type="AlphaFoldDB" id="A0A5C3P947"/>
<feature type="non-terminal residue" evidence="7">
    <location>
        <position position="1184"/>
    </location>
</feature>
<feature type="region of interest" description="Disordered" evidence="6">
    <location>
        <begin position="125"/>
        <end position="145"/>
    </location>
</feature>
<evidence type="ECO:0000256" key="5">
    <source>
        <dbReference type="PROSITE-ProRule" id="PRU00708"/>
    </source>
</evidence>
<feature type="repeat" description="PPR" evidence="5">
    <location>
        <begin position="857"/>
        <end position="891"/>
    </location>
</feature>
<reference evidence="7 8" key="1">
    <citation type="journal article" date="2019" name="Nat. Ecol. Evol.">
        <title>Megaphylogeny resolves global patterns of mushroom evolution.</title>
        <authorList>
            <person name="Varga T."/>
            <person name="Krizsan K."/>
            <person name="Foldi C."/>
            <person name="Dima B."/>
            <person name="Sanchez-Garcia M."/>
            <person name="Sanchez-Ramirez S."/>
            <person name="Szollosi G.J."/>
            <person name="Szarkandi J.G."/>
            <person name="Papp V."/>
            <person name="Albert L."/>
            <person name="Andreopoulos W."/>
            <person name="Angelini C."/>
            <person name="Antonin V."/>
            <person name="Barry K.W."/>
            <person name="Bougher N.L."/>
            <person name="Buchanan P."/>
            <person name="Buyck B."/>
            <person name="Bense V."/>
            <person name="Catcheside P."/>
            <person name="Chovatia M."/>
            <person name="Cooper J."/>
            <person name="Damon W."/>
            <person name="Desjardin D."/>
            <person name="Finy P."/>
            <person name="Geml J."/>
            <person name="Haridas S."/>
            <person name="Hughes K."/>
            <person name="Justo A."/>
            <person name="Karasinski D."/>
            <person name="Kautmanova I."/>
            <person name="Kiss B."/>
            <person name="Kocsube S."/>
            <person name="Kotiranta H."/>
            <person name="LaButti K.M."/>
            <person name="Lechner B.E."/>
            <person name="Liimatainen K."/>
            <person name="Lipzen A."/>
            <person name="Lukacs Z."/>
            <person name="Mihaltcheva S."/>
            <person name="Morgado L.N."/>
            <person name="Niskanen T."/>
            <person name="Noordeloos M.E."/>
            <person name="Ohm R.A."/>
            <person name="Ortiz-Santana B."/>
            <person name="Ovrebo C."/>
            <person name="Racz N."/>
            <person name="Riley R."/>
            <person name="Savchenko A."/>
            <person name="Shiryaev A."/>
            <person name="Soop K."/>
            <person name="Spirin V."/>
            <person name="Szebenyi C."/>
            <person name="Tomsovsky M."/>
            <person name="Tulloss R.E."/>
            <person name="Uehling J."/>
            <person name="Grigoriev I.V."/>
            <person name="Vagvolgyi C."/>
            <person name="Papp T."/>
            <person name="Martin F.M."/>
            <person name="Miettinen O."/>
            <person name="Hibbett D.S."/>
            <person name="Nagy L.G."/>
        </authorList>
    </citation>
    <scope>NUCLEOTIDE SEQUENCE [LARGE SCALE GENOMIC DNA]</scope>
    <source>
        <strain evidence="7 8">HHB13444</strain>
    </source>
</reference>
<organism evidence="7 8">
    <name type="scientific">Polyporus arcularius HHB13444</name>
    <dbReference type="NCBI Taxonomy" id="1314778"/>
    <lineage>
        <taxon>Eukaryota</taxon>
        <taxon>Fungi</taxon>
        <taxon>Dikarya</taxon>
        <taxon>Basidiomycota</taxon>
        <taxon>Agaricomycotina</taxon>
        <taxon>Agaricomycetes</taxon>
        <taxon>Polyporales</taxon>
        <taxon>Polyporaceae</taxon>
        <taxon>Polyporus</taxon>
    </lineage>
</organism>
<name>A0A5C3P947_9APHY</name>
<comment type="similarity">
    <text evidence="1">Belongs to the CCM1 family.</text>
</comment>
<accession>A0A5C3P947</accession>
<dbReference type="Pfam" id="PF13812">
    <property type="entry name" value="PPR_3"/>
    <property type="match status" value="1"/>
</dbReference>
<keyword evidence="2" id="KW-0677">Repeat</keyword>